<gene>
    <name evidence="1" type="ORF">AEth_01075</name>
</gene>
<evidence type="ECO:0000313" key="1">
    <source>
        <dbReference type="EMBL" id="RZB29564.1"/>
    </source>
</evidence>
<dbReference type="EMBL" id="RPGO01000025">
    <property type="protein sequence ID" value="RZB29564.1"/>
    <property type="molecule type" value="Genomic_DNA"/>
</dbReference>
<dbReference type="NCBIfam" id="TIGR02556">
    <property type="entry name" value="cas_TM1802"/>
    <property type="match status" value="1"/>
</dbReference>
<comment type="caution">
    <text evidence="1">The sequence shown here is derived from an EMBL/GenBank/DDBJ whole genome shotgun (WGS) entry which is preliminary data.</text>
</comment>
<name>A0A8B3S3K2_9EURY</name>
<dbReference type="InterPro" id="IPR013420">
    <property type="entry name" value="CRISPR-assoc_prot_Cas8b/Csh1_C"/>
</dbReference>
<organism evidence="1 2">
    <name type="scientific">Candidatus Argoarchaeum ethanivorans</name>
    <dbReference type="NCBI Taxonomy" id="2608793"/>
    <lineage>
        <taxon>Archaea</taxon>
        <taxon>Methanobacteriati</taxon>
        <taxon>Methanobacteriota</taxon>
        <taxon>Stenosarchaea group</taxon>
        <taxon>Methanomicrobia</taxon>
        <taxon>Methanosarcinales</taxon>
        <taxon>Methanosarcinales incertae sedis</taxon>
        <taxon>GOM Arc I cluster</taxon>
        <taxon>Candidatus Argoarchaeum</taxon>
    </lineage>
</organism>
<protein>
    <submittedName>
        <fullName evidence="1">CRISPR-associated protein Csh1</fullName>
    </submittedName>
</protein>
<accession>A0A8B3S3K2</accession>
<sequence length="618" mass="71774">MIEAIKEIGEYYLKKEGKHLNDPVDIIVEDPASSPAYKHILAVIINKTETGFEFGGVRHEEYTKKKIGQYLYKRGSSKGSDLTPTSRITEVQKTFTNKMLLWFKNVVKNKDLELNEEDTEFISDLGGCVEQNKDIILSELKSKTGNFAKNENGILTLIINNGENKYVGDIPVFRKILLHDFSMKLYHSPTYKIQSISQNQFCSVCKQRSDEVYGLVSTYSFYNVDKPGFVAGGFNREDAWKNYPVCLKCALTLEAGKQYVDEFLAYKFYGFNYYIIPKLLQHGRGQEIYELLEDYRKNIRDANVKIKKEYGNLLSETEEEALYILAQQENFLNNNLLFYEKTNAAFRILLYIEDILPSRLRTLFDEKRNVDKKTVFKEFGKDGKALAFTFGNVWHFFPRNREQDMSKYFLEIINKIFVGRKIDYPFLMSVMVNKIRREFTNSGTTKLSTLMGLQLLDYLNNLDLLDNLNGCVEMNENGINQIFGGDDAPLNEKVNKLFTEFPDFFDQPAKRAVFMEGALAKLLLNIQYQERGADPFRTKLQGLKLDERLVKRLLPEMQNKLEEYGKNYYRELEALISKYMIQAGEGWRLSKDEISFYFVLGMNLYYMFNSTNGGKTDE</sequence>
<dbReference type="AlphaFoldDB" id="A0A8B3S3K2"/>
<reference evidence="2" key="1">
    <citation type="submission" date="2019-01" db="EMBL/GenBank/DDBJ databases">
        <title>Anaerobic oxidation of ethane by archaea from a marine hydrocarbon seep.</title>
        <authorList>
            <person name="Musat F."/>
        </authorList>
    </citation>
    <scope>NUCLEOTIDE SEQUENCE [LARGE SCALE GENOMIC DNA]</scope>
</reference>
<dbReference type="InterPro" id="IPR013389">
    <property type="entry name" value="CRISPR-assoc_prot_Cas8b"/>
</dbReference>
<dbReference type="Pfam" id="PF09484">
    <property type="entry name" value="Cas_TM1802"/>
    <property type="match status" value="1"/>
</dbReference>
<proteinExistence type="predicted"/>
<evidence type="ECO:0000313" key="2">
    <source>
        <dbReference type="Proteomes" id="UP000291831"/>
    </source>
</evidence>
<dbReference type="Proteomes" id="UP000291831">
    <property type="component" value="Unassembled WGS sequence"/>
</dbReference>
<dbReference type="NCBIfam" id="TIGR02591">
    <property type="entry name" value="cas_Csh1"/>
    <property type="match status" value="1"/>
</dbReference>